<organism evidence="1 3">
    <name type="scientific">Trichuris muris</name>
    <name type="common">Mouse whipworm</name>
    <dbReference type="NCBI Taxonomy" id="70415"/>
    <lineage>
        <taxon>Eukaryota</taxon>
        <taxon>Metazoa</taxon>
        <taxon>Ecdysozoa</taxon>
        <taxon>Nematoda</taxon>
        <taxon>Enoplea</taxon>
        <taxon>Dorylaimia</taxon>
        <taxon>Trichinellida</taxon>
        <taxon>Trichuridae</taxon>
        <taxon>Trichuris</taxon>
    </lineage>
</organism>
<keyword evidence="1" id="KW-1185">Reference proteome</keyword>
<evidence type="ECO:0000313" key="3">
    <source>
        <dbReference type="WBParaSite" id="TMUE_3000011234.1"/>
    </source>
</evidence>
<dbReference type="WBParaSite" id="TMUE_3000011234.1">
    <property type="protein sequence ID" value="TMUE_3000011234.1"/>
    <property type="gene ID" value="WBGene00301228"/>
</dbReference>
<dbReference type="AlphaFoldDB" id="A0A5S6QVS2"/>
<dbReference type="Proteomes" id="UP000046395">
    <property type="component" value="Unassembled WGS sequence"/>
</dbReference>
<dbReference type="WBParaSite" id="TMUE_3000011142.1">
    <property type="protein sequence ID" value="TMUE_3000011142.1"/>
    <property type="gene ID" value="WBGene00301183"/>
</dbReference>
<proteinExistence type="predicted"/>
<reference evidence="2 3" key="3">
    <citation type="submission" date="2019-12" db="UniProtKB">
        <authorList>
            <consortium name="WormBaseParasite"/>
        </authorList>
    </citation>
    <scope>IDENTIFICATION</scope>
</reference>
<reference evidence="1" key="2">
    <citation type="submission" date="2014-03" db="EMBL/GenBank/DDBJ databases">
        <title>The whipworm genome and dual-species transcriptomics of an intimate host-pathogen interaction.</title>
        <authorList>
            <person name="Foth B.J."/>
            <person name="Tsai I.J."/>
            <person name="Reid A.J."/>
            <person name="Bancroft A.J."/>
            <person name="Nichol S."/>
            <person name="Tracey A."/>
            <person name="Holroyd N."/>
            <person name="Cotton J.A."/>
            <person name="Stanley E.J."/>
            <person name="Zarowiecki M."/>
            <person name="Liu J.Z."/>
            <person name="Huckvale T."/>
            <person name="Cooper P.J."/>
            <person name="Grencis R.K."/>
            <person name="Berriman M."/>
        </authorList>
    </citation>
    <scope>NUCLEOTIDE SEQUENCE [LARGE SCALE GENOMIC DNA]</scope>
    <source>
        <strain evidence="1">Edinburgh</strain>
    </source>
</reference>
<evidence type="ECO:0000313" key="2">
    <source>
        <dbReference type="WBParaSite" id="TMUE_3000011142.1"/>
    </source>
</evidence>
<accession>A0A5S6QVS2</accession>
<protein>
    <submittedName>
        <fullName evidence="2 3">Uncharacterized protein</fullName>
    </submittedName>
</protein>
<reference evidence="1" key="1">
    <citation type="submission" date="2013-11" db="EMBL/GenBank/DDBJ databases">
        <authorList>
            <person name="Aslett M."/>
        </authorList>
    </citation>
    <scope>NUCLEOTIDE SEQUENCE [LARGE SCALE GENOMIC DNA]</scope>
    <source>
        <strain evidence="1">Edinburgh</strain>
    </source>
</reference>
<sequence>MPSRVPLAFSQFELLRRARIGKSDFPIRNLLDGWSLPPCSRIFEKLPGGDAHRKCRSKPVVGLLGLVNTARAAFPGVPVQLERAPRGEEPKFGQRLKGGRDAMRHTAKAKDDSVQVRRQAHVKLYSSGGWEEVRPAMSSRLAPTSAVSCPANVACSFPTNGRWTFKLPARSNPSGGHANLRISMNLPVEHIFRAYVVFNGPSSKSVGTMSSQYKHFVADDFGCVPPKRR</sequence>
<evidence type="ECO:0000313" key="1">
    <source>
        <dbReference type="Proteomes" id="UP000046395"/>
    </source>
</evidence>
<name>A0A5S6QVS2_TRIMR</name>